<keyword evidence="3" id="KW-1185">Reference proteome</keyword>
<keyword evidence="1" id="KW-0732">Signal</keyword>
<gene>
    <name evidence="2" type="ORF">GCM10023156_53410</name>
</gene>
<feature type="chain" id="PRO_5045985393" description="Secreted protein" evidence="1">
    <location>
        <begin position="19"/>
        <end position="62"/>
    </location>
</feature>
<evidence type="ECO:0000313" key="3">
    <source>
        <dbReference type="Proteomes" id="UP001500840"/>
    </source>
</evidence>
<evidence type="ECO:0000313" key="2">
    <source>
        <dbReference type="EMBL" id="GAA4465532.1"/>
    </source>
</evidence>
<dbReference type="EMBL" id="BAABGA010000075">
    <property type="protein sequence ID" value="GAA4465532.1"/>
    <property type="molecule type" value="Genomic_DNA"/>
</dbReference>
<evidence type="ECO:0008006" key="4">
    <source>
        <dbReference type="Google" id="ProtNLM"/>
    </source>
</evidence>
<reference evidence="3" key="1">
    <citation type="journal article" date="2019" name="Int. J. Syst. Evol. Microbiol.">
        <title>The Global Catalogue of Microorganisms (GCM) 10K type strain sequencing project: providing services to taxonomists for standard genome sequencing and annotation.</title>
        <authorList>
            <consortium name="The Broad Institute Genomics Platform"/>
            <consortium name="The Broad Institute Genome Sequencing Center for Infectious Disease"/>
            <person name="Wu L."/>
            <person name="Ma J."/>
        </authorList>
    </citation>
    <scope>NUCLEOTIDE SEQUENCE [LARGE SCALE GENOMIC DNA]</scope>
    <source>
        <strain evidence="3">JCM 17759</strain>
    </source>
</reference>
<proteinExistence type="predicted"/>
<sequence>MRYRLLMFLTLFVPVACTLGCGDSSGTRVLEGEVQVDPDVGNDVNDPEKMEALMNADPTPPR</sequence>
<name>A0ABP8NHG9_9BACT</name>
<dbReference type="Proteomes" id="UP001500840">
    <property type="component" value="Unassembled WGS sequence"/>
</dbReference>
<protein>
    <recommendedName>
        <fullName evidence="4">Secreted protein</fullName>
    </recommendedName>
</protein>
<feature type="signal peptide" evidence="1">
    <location>
        <begin position="1"/>
        <end position="18"/>
    </location>
</feature>
<accession>A0ABP8NHG9</accession>
<evidence type="ECO:0000256" key="1">
    <source>
        <dbReference type="SAM" id="SignalP"/>
    </source>
</evidence>
<comment type="caution">
    <text evidence="2">The sequence shown here is derived from an EMBL/GenBank/DDBJ whole genome shotgun (WGS) entry which is preliminary data.</text>
</comment>
<organism evidence="2 3">
    <name type="scientific">Novipirellula rosea</name>
    <dbReference type="NCBI Taxonomy" id="1031540"/>
    <lineage>
        <taxon>Bacteria</taxon>
        <taxon>Pseudomonadati</taxon>
        <taxon>Planctomycetota</taxon>
        <taxon>Planctomycetia</taxon>
        <taxon>Pirellulales</taxon>
        <taxon>Pirellulaceae</taxon>
        <taxon>Novipirellula</taxon>
    </lineage>
</organism>